<sequence>MRKVPNSAQKLTSIIRSRGRTSGDTTNPQMLEAVRSWVTKAEHDILELLNLAKRDVVI</sequence>
<dbReference type="AlphaFoldDB" id="A0AAV9TJI0"/>
<name>A0AAV9TJI0_9PEZI</name>
<evidence type="ECO:0000313" key="2">
    <source>
        <dbReference type="EMBL" id="KAK6221715.1"/>
    </source>
</evidence>
<evidence type="ECO:0000256" key="1">
    <source>
        <dbReference type="SAM" id="MobiDB-lite"/>
    </source>
</evidence>
<keyword evidence="3" id="KW-1185">Reference proteome</keyword>
<organism evidence="2 3">
    <name type="scientific">Colletotrichum tabaci</name>
    <dbReference type="NCBI Taxonomy" id="1209068"/>
    <lineage>
        <taxon>Eukaryota</taxon>
        <taxon>Fungi</taxon>
        <taxon>Dikarya</taxon>
        <taxon>Ascomycota</taxon>
        <taxon>Pezizomycotina</taxon>
        <taxon>Sordariomycetes</taxon>
        <taxon>Hypocreomycetidae</taxon>
        <taxon>Glomerellales</taxon>
        <taxon>Glomerellaceae</taxon>
        <taxon>Colletotrichum</taxon>
        <taxon>Colletotrichum destructivum species complex</taxon>
    </lineage>
</organism>
<feature type="region of interest" description="Disordered" evidence="1">
    <location>
        <begin position="1"/>
        <end position="28"/>
    </location>
</feature>
<evidence type="ECO:0000313" key="3">
    <source>
        <dbReference type="Proteomes" id="UP001327957"/>
    </source>
</evidence>
<dbReference type="Proteomes" id="UP001327957">
    <property type="component" value="Unassembled WGS sequence"/>
</dbReference>
<dbReference type="EMBL" id="JASAOK010000020">
    <property type="protein sequence ID" value="KAK6221715.1"/>
    <property type="molecule type" value="Genomic_DNA"/>
</dbReference>
<proteinExistence type="predicted"/>
<accession>A0AAV9TJI0</accession>
<reference evidence="2 3" key="1">
    <citation type="submission" date="2023-04" db="EMBL/GenBank/DDBJ databases">
        <title>Colletotrichum tabacum stain YC1 causing leaf anthracnose on Nicotiana tabacum(L.) cv.</title>
        <authorList>
            <person name="Ji Z."/>
            <person name="Wang M."/>
            <person name="Zhang J."/>
            <person name="Wang N."/>
            <person name="Zhou Z."/>
        </authorList>
    </citation>
    <scope>NUCLEOTIDE SEQUENCE [LARGE SCALE GENOMIC DNA]</scope>
    <source>
        <strain evidence="2 3">YC1</strain>
    </source>
</reference>
<protein>
    <submittedName>
        <fullName evidence="2">Uncharacterized protein</fullName>
    </submittedName>
</protein>
<comment type="caution">
    <text evidence="2">The sequence shown here is derived from an EMBL/GenBank/DDBJ whole genome shotgun (WGS) entry which is preliminary data.</text>
</comment>
<gene>
    <name evidence="2" type="ORF">QIS74_04587</name>
</gene>